<sequence length="1115" mass="119561">MASSTNNSASTTTPTPSPQVDKSSAKTKPVHVNPFLTFSSKNNSSPANSTLASEHSAFGCIIPTEKFTFNARDPNIKPKMKKVPTNIIKASDSKLITEKGQPKKSARKGHAPVQKVLRDGHGHNAAAELKKKLEIKKAAKEEKATTEIVVGEEDAAPNLDSEVASAPRAAVYEEDESPTHVAGSSNHSTPQSIFINPPQDSVDPVDKLLTVHTRSPGQSKKTLELLKRDKDTEVVPQGSDNRSRKPLTISESARHYLENKIGFDPKFIDKMAANTTRRDNKKPAQEKTQLVETATRLIVPSSSVTSPTAVVQSPEHPKAKSIPQSGPVEGVPDKVANVSNVVEPVKANSTLKDVPVRAAKAKKMKKMKKMKKLKSAEVEDAVVKQIPASKSEEASAKAILPSADVSFDKPHEDRPASQQVAITPDTTEHSEIETVVKGAAATQLSEFASDGPSLHADRTKDVADVSPSPPVTAESPECEDAVTTLPNISGDSECDNDCKKPLPHSGLDDMSYIAGVLAATPPVDQPLDNFLAALKAKCDQPMQGSEPAKSTKVEKPVVASTLEDISFVKKTLADTLPVSHSFEEWLETQKAGLIQNDQNVGPVGLISPATNDVATSLGVVEDLGLEKDVEDQALTSKSDDASVIAQALSATKSLNMPMDDWIALQKCKLDQSTQHPGSIEVTEVDPTQLITAKDMGPSDITGRTEDEDTVEDVVPVSKLQETSILIALPSAIVPSDQGRIKGGVIPDADDTADLPGTTVSIEHIDDVEEQKPPATSTGPTLGGAFPVAIQPFGNAHHAWHMTQKEAFEGAMQHRASTSSVSNVSSLTEDSSPSLITPTAPLFNVVFPAAIQTFVDAHNDWHMAQKEAFENAMQHRVSIISNSEGPLPIEAIPSPPTSTASGSKDISRTSVGLEEKIHPNTNLEIPPKHYTFDQHTKKDIVVQAEDKVSSISSQESSSSSKDSNDDLKSVTARTSPEPPPATVIHSATAVQEMAVRTAQNTFLGISCLHDLVDHLDFSQESGRLSKEAVCEAFLALAEEERAEYSSESTPMDYSTPRGQSRIKVGGVSLLKFLNQVSFDKFSQTNVTEVARAYRHFSACETLTPKMANFIRLDAST</sequence>
<feature type="region of interest" description="Disordered" evidence="1">
    <location>
        <begin position="1"/>
        <end position="28"/>
    </location>
</feature>
<evidence type="ECO:0000313" key="2">
    <source>
        <dbReference type="EMBL" id="KAF1995596.1"/>
    </source>
</evidence>
<evidence type="ECO:0000256" key="1">
    <source>
        <dbReference type="SAM" id="MobiDB-lite"/>
    </source>
</evidence>
<feature type="region of interest" description="Disordered" evidence="1">
    <location>
        <begin position="449"/>
        <end position="479"/>
    </location>
</feature>
<feature type="region of interest" description="Disordered" evidence="1">
    <location>
        <begin position="154"/>
        <end position="248"/>
    </location>
</feature>
<evidence type="ECO:0000313" key="3">
    <source>
        <dbReference type="Proteomes" id="UP000799779"/>
    </source>
</evidence>
<name>A0A6A5WD79_9PLEO</name>
<feature type="compositionally biased region" description="Polar residues" evidence="1">
    <location>
        <begin position="182"/>
        <end position="194"/>
    </location>
</feature>
<feature type="compositionally biased region" description="Basic and acidic residues" evidence="1">
    <location>
        <begin position="276"/>
        <end position="285"/>
    </location>
</feature>
<dbReference type="AlphaFoldDB" id="A0A6A5WD79"/>
<dbReference type="EMBL" id="ML977636">
    <property type="protein sequence ID" value="KAF1995596.1"/>
    <property type="molecule type" value="Genomic_DNA"/>
</dbReference>
<gene>
    <name evidence="2" type="ORF">P154DRAFT_580658</name>
</gene>
<feature type="region of interest" description="Disordered" evidence="1">
    <location>
        <begin position="944"/>
        <end position="981"/>
    </location>
</feature>
<feature type="compositionally biased region" description="Polar residues" evidence="1">
    <location>
        <begin position="416"/>
        <end position="425"/>
    </location>
</feature>
<feature type="region of interest" description="Disordered" evidence="1">
    <location>
        <begin position="406"/>
        <end position="429"/>
    </location>
</feature>
<feature type="compositionally biased region" description="Basic and acidic residues" evidence="1">
    <location>
        <begin position="221"/>
        <end position="233"/>
    </location>
</feature>
<feature type="compositionally biased region" description="Low complexity" evidence="1">
    <location>
        <begin position="1"/>
        <end position="14"/>
    </location>
</feature>
<protein>
    <submittedName>
        <fullName evidence="2">Uncharacterized protein</fullName>
    </submittedName>
</protein>
<keyword evidence="3" id="KW-1185">Reference proteome</keyword>
<accession>A0A6A5WD79</accession>
<proteinExistence type="predicted"/>
<feature type="compositionally biased region" description="Basic and acidic residues" evidence="1">
    <location>
        <begin position="406"/>
        <end position="415"/>
    </location>
</feature>
<dbReference type="Proteomes" id="UP000799779">
    <property type="component" value="Unassembled WGS sequence"/>
</dbReference>
<feature type="region of interest" description="Disordered" evidence="1">
    <location>
        <begin position="274"/>
        <end position="332"/>
    </location>
</feature>
<feature type="compositionally biased region" description="Low complexity" evidence="1">
    <location>
        <begin position="948"/>
        <end position="960"/>
    </location>
</feature>
<feature type="compositionally biased region" description="Low complexity" evidence="1">
    <location>
        <begin position="299"/>
        <end position="314"/>
    </location>
</feature>
<organism evidence="2 3">
    <name type="scientific">Amniculicola lignicola CBS 123094</name>
    <dbReference type="NCBI Taxonomy" id="1392246"/>
    <lineage>
        <taxon>Eukaryota</taxon>
        <taxon>Fungi</taxon>
        <taxon>Dikarya</taxon>
        <taxon>Ascomycota</taxon>
        <taxon>Pezizomycotina</taxon>
        <taxon>Dothideomycetes</taxon>
        <taxon>Pleosporomycetidae</taxon>
        <taxon>Pleosporales</taxon>
        <taxon>Amniculicolaceae</taxon>
        <taxon>Amniculicola</taxon>
    </lineage>
</organism>
<reference evidence="2" key="1">
    <citation type="journal article" date="2020" name="Stud. Mycol.">
        <title>101 Dothideomycetes genomes: a test case for predicting lifestyles and emergence of pathogens.</title>
        <authorList>
            <person name="Haridas S."/>
            <person name="Albert R."/>
            <person name="Binder M."/>
            <person name="Bloem J."/>
            <person name="Labutti K."/>
            <person name="Salamov A."/>
            <person name="Andreopoulos B."/>
            <person name="Baker S."/>
            <person name="Barry K."/>
            <person name="Bills G."/>
            <person name="Bluhm B."/>
            <person name="Cannon C."/>
            <person name="Castanera R."/>
            <person name="Culley D."/>
            <person name="Daum C."/>
            <person name="Ezra D."/>
            <person name="Gonzalez J."/>
            <person name="Henrissat B."/>
            <person name="Kuo A."/>
            <person name="Liang C."/>
            <person name="Lipzen A."/>
            <person name="Lutzoni F."/>
            <person name="Magnuson J."/>
            <person name="Mondo S."/>
            <person name="Nolan M."/>
            <person name="Ohm R."/>
            <person name="Pangilinan J."/>
            <person name="Park H.-J."/>
            <person name="Ramirez L."/>
            <person name="Alfaro M."/>
            <person name="Sun H."/>
            <person name="Tritt A."/>
            <person name="Yoshinaga Y."/>
            <person name="Zwiers L.-H."/>
            <person name="Turgeon B."/>
            <person name="Goodwin S."/>
            <person name="Spatafora J."/>
            <person name="Crous P."/>
            <person name="Grigoriev I."/>
        </authorList>
    </citation>
    <scope>NUCLEOTIDE SEQUENCE</scope>
    <source>
        <strain evidence="2">CBS 123094</strain>
    </source>
</reference>
<feature type="compositionally biased region" description="Polar residues" evidence="1">
    <location>
        <begin position="896"/>
        <end position="908"/>
    </location>
</feature>
<feature type="region of interest" description="Disordered" evidence="1">
    <location>
        <begin position="885"/>
        <end position="908"/>
    </location>
</feature>